<sequence length="87" mass="9478">MKVKTLYWIAAAFVVLALVLFLNPPKPDFVASNSEDVSRFTDSLDVDMAMGNLHSDPPTMMVGKESLKPTLLFPPSQDDLAKLSGPV</sequence>
<organism evidence="2">
    <name type="scientific">viral metagenome</name>
    <dbReference type="NCBI Taxonomy" id="1070528"/>
    <lineage>
        <taxon>unclassified sequences</taxon>
        <taxon>metagenomes</taxon>
        <taxon>organismal metagenomes</taxon>
    </lineage>
</organism>
<proteinExistence type="predicted"/>
<feature type="transmembrane region" description="Helical" evidence="1">
    <location>
        <begin position="6"/>
        <end position="23"/>
    </location>
</feature>
<keyword evidence="1" id="KW-0472">Membrane</keyword>
<dbReference type="EMBL" id="MN738888">
    <property type="protein sequence ID" value="QHT29946.1"/>
    <property type="molecule type" value="Genomic_DNA"/>
</dbReference>
<protein>
    <submittedName>
        <fullName evidence="2">Uncharacterized protein</fullName>
    </submittedName>
</protein>
<accession>A0A6C0ELA2</accession>
<name>A0A6C0ELA2_9ZZZZ</name>
<evidence type="ECO:0000313" key="2">
    <source>
        <dbReference type="EMBL" id="QHT29946.1"/>
    </source>
</evidence>
<dbReference type="AlphaFoldDB" id="A0A6C0ELA2"/>
<evidence type="ECO:0000256" key="1">
    <source>
        <dbReference type="SAM" id="Phobius"/>
    </source>
</evidence>
<reference evidence="2" key="1">
    <citation type="journal article" date="2020" name="Nature">
        <title>Giant virus diversity and host interactions through global metagenomics.</title>
        <authorList>
            <person name="Schulz F."/>
            <person name="Roux S."/>
            <person name="Paez-Espino D."/>
            <person name="Jungbluth S."/>
            <person name="Walsh D.A."/>
            <person name="Denef V.J."/>
            <person name="McMahon K.D."/>
            <person name="Konstantinidis K.T."/>
            <person name="Eloe-Fadrosh E.A."/>
            <person name="Kyrpides N.C."/>
            <person name="Woyke T."/>
        </authorList>
    </citation>
    <scope>NUCLEOTIDE SEQUENCE</scope>
    <source>
        <strain evidence="2">GVMAG-M-3300009068-25</strain>
    </source>
</reference>
<keyword evidence="1" id="KW-1133">Transmembrane helix</keyword>
<keyword evidence="1" id="KW-0812">Transmembrane</keyword>